<dbReference type="InterPro" id="IPR013108">
    <property type="entry name" value="Amidohydro_3"/>
</dbReference>
<dbReference type="Proteomes" id="UP001219037">
    <property type="component" value="Chromosome"/>
</dbReference>
<dbReference type="RefSeq" id="WP_278157653.1">
    <property type="nucleotide sequence ID" value="NZ_CP121252.1"/>
</dbReference>
<reference evidence="2 3" key="1">
    <citation type="submission" date="2023-04" db="EMBL/GenBank/DDBJ databases">
        <title>Funneling lignin-derived compounds into biodiesel using alkali-halophilic Citricoccus sp. P2.</title>
        <authorList>
            <person name="Luo C.-B."/>
        </authorList>
    </citation>
    <scope>NUCLEOTIDE SEQUENCE [LARGE SCALE GENOMIC DNA]</scope>
    <source>
        <strain evidence="2 3">P2</strain>
    </source>
</reference>
<evidence type="ECO:0000259" key="1">
    <source>
        <dbReference type="Pfam" id="PF07969"/>
    </source>
</evidence>
<dbReference type="EMBL" id="CP121252">
    <property type="protein sequence ID" value="WFP16513.1"/>
    <property type="molecule type" value="Genomic_DNA"/>
</dbReference>
<name>A0ABY8H785_9MICC</name>
<dbReference type="CDD" id="cd01300">
    <property type="entry name" value="YtcJ_like"/>
    <property type="match status" value="1"/>
</dbReference>
<dbReference type="Gene3D" id="3.20.20.140">
    <property type="entry name" value="Metal-dependent hydrolases"/>
    <property type="match status" value="1"/>
</dbReference>
<dbReference type="SUPFAM" id="SSF51556">
    <property type="entry name" value="Metallo-dependent hydrolases"/>
    <property type="match status" value="1"/>
</dbReference>
<dbReference type="SUPFAM" id="SSF51338">
    <property type="entry name" value="Composite domain of metallo-dependent hydrolases"/>
    <property type="match status" value="1"/>
</dbReference>
<dbReference type="GO" id="GO:0016787">
    <property type="term" value="F:hydrolase activity"/>
    <property type="evidence" value="ECO:0007669"/>
    <property type="project" value="UniProtKB-KW"/>
</dbReference>
<dbReference type="EC" id="3.5.-.-" evidence="2"/>
<feature type="domain" description="Amidohydrolase 3" evidence="1">
    <location>
        <begin position="50"/>
        <end position="541"/>
    </location>
</feature>
<dbReference type="InterPro" id="IPR032466">
    <property type="entry name" value="Metal_Hydrolase"/>
</dbReference>
<dbReference type="Gene3D" id="3.10.310.70">
    <property type="match status" value="1"/>
</dbReference>
<sequence>MLVDVILRDARVVTGAGPGTDSPAEVDRMAVLNGRVVAIGDDAAGLTAREVVSLGGRTVLPGFNDAHAHSVWYGMTLIEADLSAVRSLDDVYRVVRSRAADTDPGEWVIASGFNPVLIGGAVPDADALDEASDGRPVWIKHASGHSCQLSGLGMQRAGVGAHLDREIDGGRIVVDETGRATGVLEERAMKLIQDLLLPSSIDTIARALDLATAQYAREGLTSVTDAGVAGGWIGHAPGELAGYQAAREAGTLRTRMQVMPVIDVLQSLGGHDDEPERQGLSGGLRTGWGDDALQLGPVKVFTDGSILGRTAQVTEHYDACPGQHGYLQEDPEVMRARVLAAYAAGWSVALHAVGDAALDLALDIIEEARRRDGARSVPNRVEHGIVVRPDQIDRMARLDVACVMQSSFISTFGEGIRAAVGPERTEWAQPARSVLESGMPLALSSDRPVTAGAPLRGIQSFVERLTEAGREYGHRQRITVQEALAAATVGSAQVTGQRDKGRLVPGQLADVVVLREHPVDVDVSEIHAIPVDATMVGGRFTHRSPEV</sequence>
<organism evidence="2 3">
    <name type="scientific">Citricoccus muralis</name>
    <dbReference type="NCBI Taxonomy" id="169134"/>
    <lineage>
        <taxon>Bacteria</taxon>
        <taxon>Bacillati</taxon>
        <taxon>Actinomycetota</taxon>
        <taxon>Actinomycetes</taxon>
        <taxon>Micrococcales</taxon>
        <taxon>Micrococcaceae</taxon>
        <taxon>Citricoccus</taxon>
    </lineage>
</organism>
<dbReference type="PANTHER" id="PTHR22642:SF2">
    <property type="entry name" value="PROTEIN LONG AFTER FAR-RED 3"/>
    <property type="match status" value="1"/>
</dbReference>
<accession>A0ABY8H785</accession>
<evidence type="ECO:0000313" key="2">
    <source>
        <dbReference type="EMBL" id="WFP16513.1"/>
    </source>
</evidence>
<dbReference type="Gene3D" id="2.30.40.10">
    <property type="entry name" value="Urease, subunit C, domain 1"/>
    <property type="match status" value="1"/>
</dbReference>
<dbReference type="InterPro" id="IPR033932">
    <property type="entry name" value="YtcJ-like"/>
</dbReference>
<keyword evidence="3" id="KW-1185">Reference proteome</keyword>
<gene>
    <name evidence="2" type="ORF">P8192_14220</name>
</gene>
<protein>
    <submittedName>
        <fullName evidence="2">Amidohydrolase</fullName>
        <ecNumber evidence="2">3.5.-.-</ecNumber>
    </submittedName>
</protein>
<dbReference type="PANTHER" id="PTHR22642">
    <property type="entry name" value="IMIDAZOLONEPROPIONASE"/>
    <property type="match status" value="1"/>
</dbReference>
<dbReference type="Pfam" id="PF07969">
    <property type="entry name" value="Amidohydro_3"/>
    <property type="match status" value="1"/>
</dbReference>
<keyword evidence="2" id="KW-0378">Hydrolase</keyword>
<evidence type="ECO:0000313" key="3">
    <source>
        <dbReference type="Proteomes" id="UP001219037"/>
    </source>
</evidence>
<dbReference type="InterPro" id="IPR011059">
    <property type="entry name" value="Metal-dep_hydrolase_composite"/>
</dbReference>
<proteinExistence type="predicted"/>